<dbReference type="PROSITE" id="PS00909">
    <property type="entry name" value="MR_MLE_2"/>
    <property type="match status" value="1"/>
</dbReference>
<dbReference type="InterPro" id="IPR029017">
    <property type="entry name" value="Enolase-like_N"/>
</dbReference>
<dbReference type="InterPro" id="IPR036849">
    <property type="entry name" value="Enolase-like_C_sf"/>
</dbReference>
<evidence type="ECO:0000256" key="5">
    <source>
        <dbReference type="RuleBase" id="RU366006"/>
    </source>
</evidence>
<dbReference type="Gene3D" id="3.30.390.10">
    <property type="entry name" value="Enolase-like, N-terminal domain"/>
    <property type="match status" value="1"/>
</dbReference>
<accession>A0ABT4ULK2</accession>
<organism evidence="7 8">
    <name type="scientific">Polluticaenibacter yanchengensis</name>
    <dbReference type="NCBI Taxonomy" id="3014562"/>
    <lineage>
        <taxon>Bacteria</taxon>
        <taxon>Pseudomonadati</taxon>
        <taxon>Bacteroidota</taxon>
        <taxon>Chitinophagia</taxon>
        <taxon>Chitinophagales</taxon>
        <taxon>Chitinophagaceae</taxon>
        <taxon>Polluticaenibacter</taxon>
    </lineage>
</organism>
<dbReference type="RefSeq" id="WP_407032057.1">
    <property type="nucleotide sequence ID" value="NZ_JAQGEF010000016.1"/>
</dbReference>
<dbReference type="SUPFAM" id="SSF54826">
    <property type="entry name" value="Enolase N-terminal domain-like"/>
    <property type="match status" value="1"/>
</dbReference>
<keyword evidence="2 5" id="KW-0479">Metal-binding</keyword>
<dbReference type="Gene3D" id="3.20.20.120">
    <property type="entry name" value="Enolase-like C-terminal domain"/>
    <property type="match status" value="1"/>
</dbReference>
<proteinExistence type="inferred from homology"/>
<dbReference type="InterPro" id="IPR013341">
    <property type="entry name" value="Mandelate_racemase_N_dom"/>
</dbReference>
<feature type="domain" description="Mandelate racemase/muconate lactonizing enzyme C-terminal" evidence="6">
    <location>
        <begin position="138"/>
        <end position="227"/>
    </location>
</feature>
<dbReference type="EMBL" id="JAQGEF010000016">
    <property type="protein sequence ID" value="MDA3615731.1"/>
    <property type="molecule type" value="Genomic_DNA"/>
</dbReference>
<dbReference type="InterPro" id="IPR034593">
    <property type="entry name" value="DgoD-like"/>
</dbReference>
<evidence type="ECO:0000313" key="8">
    <source>
        <dbReference type="Proteomes" id="UP001210231"/>
    </source>
</evidence>
<evidence type="ECO:0000259" key="6">
    <source>
        <dbReference type="SMART" id="SM00922"/>
    </source>
</evidence>
<dbReference type="InterPro" id="IPR013342">
    <property type="entry name" value="Mandelate_racemase_C"/>
</dbReference>
<dbReference type="SFLD" id="SFLDS00001">
    <property type="entry name" value="Enolase"/>
    <property type="match status" value="1"/>
</dbReference>
<evidence type="ECO:0000256" key="2">
    <source>
        <dbReference type="ARBA" id="ARBA00022723"/>
    </source>
</evidence>
<dbReference type="CDD" id="cd03319">
    <property type="entry name" value="L-Ala-DL-Glu_epimerase"/>
    <property type="match status" value="1"/>
</dbReference>
<comment type="cofactor">
    <cofactor evidence="5">
        <name>Mg(2+)</name>
        <dbReference type="ChEBI" id="CHEBI:18420"/>
    </cofactor>
    <text evidence="5">Binds 1 Mg(2+) ion per subunit.</text>
</comment>
<name>A0ABT4ULK2_9BACT</name>
<dbReference type="Pfam" id="PF02746">
    <property type="entry name" value="MR_MLE_N"/>
    <property type="match status" value="1"/>
</dbReference>
<dbReference type="SMART" id="SM00922">
    <property type="entry name" value="MR_MLE"/>
    <property type="match status" value="1"/>
</dbReference>
<dbReference type="Proteomes" id="UP001210231">
    <property type="component" value="Unassembled WGS sequence"/>
</dbReference>
<keyword evidence="3 5" id="KW-0460">Magnesium</keyword>
<comment type="caution">
    <text evidence="7">The sequence shown here is derived from an EMBL/GenBank/DDBJ whole genome shotgun (WGS) entry which is preliminary data.</text>
</comment>
<sequence>MSMILNFKTSNIDFIHPFTISSGTKKSQESIIVSLENRGITGYGEAPAIRYYPESIETMLNVLETKKAFIEKFAFTTPDRYWHYLHHLLPNNPFIVCALDIAAWDIFGKMYNKPLFTFFTNGIPAEPQTDFTIGIDSIEKMVAKMQEKPWPVYKIKLGTENDIAIIEALRKHTDSTLRVDANAGWSLKEAKENITAFKDLNVELIEQPLAKDNFEDMPELYDFSPIPLIADESCVFESDIDKCIGKFHGINIKLTKCSGITPALRMIRYAKENGLKTMLGGMNETSIGSAAVAHLSPLVDYLDMDGPLLLKSDIASGLEYTTSNFKIPYAPGLGIKTSFFDIA</sequence>
<keyword evidence="4 5" id="KW-0413">Isomerase</keyword>
<dbReference type="SFLD" id="SFLDG00180">
    <property type="entry name" value="muconate_cycloisomerase"/>
    <property type="match status" value="1"/>
</dbReference>
<dbReference type="InterPro" id="IPR034603">
    <property type="entry name" value="Dipeptide_epimerase"/>
</dbReference>
<evidence type="ECO:0000256" key="1">
    <source>
        <dbReference type="ARBA" id="ARBA00008031"/>
    </source>
</evidence>
<evidence type="ECO:0000313" key="7">
    <source>
        <dbReference type="EMBL" id="MDA3615731.1"/>
    </source>
</evidence>
<evidence type="ECO:0000256" key="4">
    <source>
        <dbReference type="ARBA" id="ARBA00023235"/>
    </source>
</evidence>
<dbReference type="SUPFAM" id="SSF51604">
    <property type="entry name" value="Enolase C-terminal domain-like"/>
    <property type="match status" value="1"/>
</dbReference>
<dbReference type="InterPro" id="IPR029065">
    <property type="entry name" value="Enolase_C-like"/>
</dbReference>
<dbReference type="PANTHER" id="PTHR48080">
    <property type="entry name" value="D-GALACTONATE DEHYDRATASE-RELATED"/>
    <property type="match status" value="1"/>
</dbReference>
<dbReference type="InterPro" id="IPR018110">
    <property type="entry name" value="Mandel_Rmase/mucon_lact_enz_CS"/>
</dbReference>
<gene>
    <name evidence="7" type="ORF">O3P16_13000</name>
</gene>
<reference evidence="7 8" key="1">
    <citation type="submission" date="2022-12" db="EMBL/GenBank/DDBJ databases">
        <title>Chitinophagaceae gen. sp. nov., a new member of the family Chitinophagaceae, isolated from soil in a chemical factory.</title>
        <authorList>
            <person name="Ke Z."/>
        </authorList>
    </citation>
    <scope>NUCLEOTIDE SEQUENCE [LARGE SCALE GENOMIC DNA]</scope>
    <source>
        <strain evidence="7 8">LY-5</strain>
    </source>
</reference>
<evidence type="ECO:0000256" key="3">
    <source>
        <dbReference type="ARBA" id="ARBA00022842"/>
    </source>
</evidence>
<comment type="similarity">
    <text evidence="1 5">Belongs to the mandelate racemase/muconate lactonizing enzyme family.</text>
</comment>
<keyword evidence="8" id="KW-1185">Reference proteome</keyword>
<dbReference type="EC" id="5.1.1.-" evidence="5"/>
<dbReference type="Pfam" id="PF13378">
    <property type="entry name" value="MR_MLE_C"/>
    <property type="match status" value="1"/>
</dbReference>
<protein>
    <recommendedName>
        <fullName evidence="5">Dipeptide epimerase</fullName>
        <ecNumber evidence="5">5.1.1.-</ecNumber>
    </recommendedName>
</protein>
<dbReference type="PANTHER" id="PTHR48080:SF3">
    <property type="entry name" value="ENOLASE SUPERFAMILY MEMBER DDB_G0284701"/>
    <property type="match status" value="1"/>
</dbReference>